<feature type="transmembrane region" description="Helical" evidence="6">
    <location>
        <begin position="232"/>
        <end position="256"/>
    </location>
</feature>
<dbReference type="Pfam" id="PF01699">
    <property type="entry name" value="Na_Ca_ex"/>
    <property type="match status" value="2"/>
</dbReference>
<dbReference type="InterPro" id="IPR044880">
    <property type="entry name" value="NCX_ion-bd_dom_sf"/>
</dbReference>
<dbReference type="InterPro" id="IPR004481">
    <property type="entry name" value="K/Na/Ca-exchanger"/>
</dbReference>
<keyword evidence="3 6" id="KW-1133">Transmembrane helix</keyword>
<evidence type="ECO:0000256" key="5">
    <source>
        <dbReference type="SAM" id="MobiDB-lite"/>
    </source>
</evidence>
<keyword evidence="2 6" id="KW-0812">Transmembrane</keyword>
<proteinExistence type="predicted"/>
<dbReference type="PANTHER" id="PTHR10846:SF8">
    <property type="entry name" value="INNER MEMBRANE PROTEIN YRBG"/>
    <property type="match status" value="1"/>
</dbReference>
<feature type="compositionally biased region" description="Polar residues" evidence="5">
    <location>
        <begin position="447"/>
        <end position="458"/>
    </location>
</feature>
<dbReference type="GO" id="GO:0006874">
    <property type="term" value="P:intracellular calcium ion homeostasis"/>
    <property type="evidence" value="ECO:0007669"/>
    <property type="project" value="TreeGrafter"/>
</dbReference>
<evidence type="ECO:0000313" key="9">
    <source>
        <dbReference type="Proteomes" id="UP000199250"/>
    </source>
</evidence>
<evidence type="ECO:0000256" key="2">
    <source>
        <dbReference type="ARBA" id="ARBA00022692"/>
    </source>
</evidence>
<feature type="transmembrane region" description="Helical" evidence="6">
    <location>
        <begin position="296"/>
        <end position="316"/>
    </location>
</feature>
<sequence length="458" mass="48323">MPAWPWYAWNCSTTERTALGKMPLTTLAGLIAGLALLLAGAEALVRGSARLAVRCRVPPLVIGLTVVAFGTSTPEMAVSVLSASGGQGDLAVGNVVGSNIFNVLMILGLSALLIPLRVSRRLIRLDVPLMIGASLLAWLLAMDRHYGRLDGVLLLTGLLAYTALQVRSGLRARADSERNEFEVEYGERVEGRLALFGHLALVVLGLALLAWGSNLLVDGAVTLARTLGLSELVVGLTVVAAGSSLPELATSLIAALKGERDIAVGNIVGSNLFNLLAGLGLAGLVAPAPLDVSPNALAFDYPVMVAAAVACLPIFFTGYRIDRWEGLLFLGYYLAYGAYQALFAAGASTVALLHSALAWYALPLTALTLLVIAVRAWHRQDGKRRSDPAEPLQDKDTDVGGHRREQRGDHHDSPRQLVVAAYRPGHDEAGRGGRAGEIQVEDAQIGTAETAQPGTEGR</sequence>
<accession>A0A1H6S554</accession>
<dbReference type="Proteomes" id="UP000199250">
    <property type="component" value="Unassembled WGS sequence"/>
</dbReference>
<evidence type="ECO:0000256" key="1">
    <source>
        <dbReference type="ARBA" id="ARBA00004141"/>
    </source>
</evidence>
<dbReference type="EMBL" id="FNYQ01000010">
    <property type="protein sequence ID" value="SEI58542.1"/>
    <property type="molecule type" value="Genomic_DNA"/>
</dbReference>
<dbReference type="GO" id="GO:0005262">
    <property type="term" value="F:calcium channel activity"/>
    <property type="evidence" value="ECO:0007669"/>
    <property type="project" value="TreeGrafter"/>
</dbReference>
<feature type="transmembrane region" description="Helical" evidence="6">
    <location>
        <begin position="57"/>
        <end position="83"/>
    </location>
</feature>
<feature type="transmembrane region" description="Helical" evidence="6">
    <location>
        <begin position="24"/>
        <end position="45"/>
    </location>
</feature>
<name>A0A1H6S554_9GAMM</name>
<evidence type="ECO:0000256" key="4">
    <source>
        <dbReference type="ARBA" id="ARBA00023136"/>
    </source>
</evidence>
<feature type="transmembrane region" description="Helical" evidence="6">
    <location>
        <begin position="122"/>
        <end position="140"/>
    </location>
</feature>
<keyword evidence="4 6" id="KW-0472">Membrane</keyword>
<evidence type="ECO:0000313" key="8">
    <source>
        <dbReference type="EMBL" id="SEI58542.1"/>
    </source>
</evidence>
<reference evidence="8 9" key="1">
    <citation type="submission" date="2016-10" db="EMBL/GenBank/DDBJ databases">
        <authorList>
            <person name="de Groot N.N."/>
        </authorList>
    </citation>
    <scope>NUCLEOTIDE SEQUENCE [LARGE SCALE GENOMIC DNA]</scope>
    <source>
        <strain evidence="8 9">DSM 373</strain>
    </source>
</reference>
<evidence type="ECO:0000256" key="3">
    <source>
        <dbReference type="ARBA" id="ARBA00022989"/>
    </source>
</evidence>
<organism evidence="8 9">
    <name type="scientific">Azotobacter beijerinckii</name>
    <dbReference type="NCBI Taxonomy" id="170623"/>
    <lineage>
        <taxon>Bacteria</taxon>
        <taxon>Pseudomonadati</taxon>
        <taxon>Pseudomonadota</taxon>
        <taxon>Gammaproteobacteria</taxon>
        <taxon>Pseudomonadales</taxon>
        <taxon>Pseudomonadaceae</taxon>
        <taxon>Azotobacter</taxon>
    </lineage>
</organism>
<feature type="domain" description="Sodium/calcium exchanger membrane region" evidence="7">
    <location>
        <begin position="199"/>
        <end position="340"/>
    </location>
</feature>
<protein>
    <submittedName>
        <fullName evidence="8">Cation:H+ antiporter</fullName>
    </submittedName>
</protein>
<dbReference type="NCBIfam" id="TIGR00367">
    <property type="entry name" value="calcium/sodium antiporter"/>
    <property type="match status" value="1"/>
</dbReference>
<dbReference type="GO" id="GO:0005886">
    <property type="term" value="C:plasma membrane"/>
    <property type="evidence" value="ECO:0007669"/>
    <property type="project" value="TreeGrafter"/>
</dbReference>
<feature type="region of interest" description="Disordered" evidence="5">
    <location>
        <begin position="383"/>
        <end position="458"/>
    </location>
</feature>
<comment type="subcellular location">
    <subcellularLocation>
        <location evidence="1">Membrane</location>
        <topology evidence="1">Multi-pass membrane protein</topology>
    </subcellularLocation>
</comment>
<dbReference type="GO" id="GO:0008273">
    <property type="term" value="F:calcium, potassium:sodium antiporter activity"/>
    <property type="evidence" value="ECO:0007669"/>
    <property type="project" value="TreeGrafter"/>
</dbReference>
<feature type="transmembrane region" description="Helical" evidence="6">
    <location>
        <begin position="328"/>
        <end position="351"/>
    </location>
</feature>
<gene>
    <name evidence="8" type="ORF">SAMN04244572_00944</name>
</gene>
<feature type="domain" description="Sodium/calcium exchanger membrane region" evidence="7">
    <location>
        <begin position="27"/>
        <end position="166"/>
    </location>
</feature>
<evidence type="ECO:0000256" key="6">
    <source>
        <dbReference type="SAM" id="Phobius"/>
    </source>
</evidence>
<feature type="compositionally biased region" description="Basic and acidic residues" evidence="5">
    <location>
        <begin position="383"/>
        <end position="414"/>
    </location>
</feature>
<dbReference type="AlphaFoldDB" id="A0A1H6S554"/>
<feature type="transmembrane region" description="Helical" evidence="6">
    <location>
        <begin position="95"/>
        <end position="115"/>
    </location>
</feature>
<evidence type="ECO:0000259" key="7">
    <source>
        <dbReference type="Pfam" id="PF01699"/>
    </source>
</evidence>
<feature type="transmembrane region" description="Helical" evidence="6">
    <location>
        <begin position="357"/>
        <end position="377"/>
    </location>
</feature>
<feature type="transmembrane region" description="Helical" evidence="6">
    <location>
        <begin position="268"/>
        <end position="290"/>
    </location>
</feature>
<dbReference type="PANTHER" id="PTHR10846">
    <property type="entry name" value="SODIUM/POTASSIUM/CALCIUM EXCHANGER"/>
    <property type="match status" value="1"/>
</dbReference>
<feature type="transmembrane region" description="Helical" evidence="6">
    <location>
        <begin position="191"/>
        <end position="212"/>
    </location>
</feature>
<feature type="transmembrane region" description="Helical" evidence="6">
    <location>
        <begin position="152"/>
        <end position="170"/>
    </location>
</feature>
<dbReference type="Gene3D" id="1.20.1420.30">
    <property type="entry name" value="NCX, central ion-binding region"/>
    <property type="match status" value="1"/>
</dbReference>
<dbReference type="InterPro" id="IPR004837">
    <property type="entry name" value="NaCa_Exmemb"/>
</dbReference>